<keyword evidence="3" id="KW-1185">Reference proteome</keyword>
<comment type="caution">
    <text evidence="2">The sequence shown here is derived from an EMBL/GenBank/DDBJ whole genome shotgun (WGS) entry which is preliminary data.</text>
</comment>
<gene>
    <name evidence="2" type="ORF">ACFOEE_09655</name>
</gene>
<accession>A0ABV7CJQ5</accession>
<sequence>MSKALGIAAVTLASVAIVISGYQQLNTSQPAPKPVTKLSMQAPNSAPASQVHDIAKTAATNEQQLEALQNYIANLEHRLNELEQIVLLNQPNHEEFSAKVLEVMETKQQQELEKMRTENPIFSFYQTLPEDYELKLKTDPDYAERVSKELRQKALNDSLSATERLAAIGQLQMTMFALNKSELEQYDYEVVDSVLKMTTRLSDDKLKIQAMEMLAHTPVTDQRLAHTFSTMLEKESNEYIRSLAADGLMSQYFQAGRNNPALRKQLAQEILALYENSGDSKVHGILQQQLGDEQFLEELRKNARN</sequence>
<dbReference type="Proteomes" id="UP001595453">
    <property type="component" value="Unassembled WGS sequence"/>
</dbReference>
<organism evidence="2 3">
    <name type="scientific">Pseudoalteromonas fenneropenaei</name>
    <dbReference type="NCBI Taxonomy" id="1737459"/>
    <lineage>
        <taxon>Bacteria</taxon>
        <taxon>Pseudomonadati</taxon>
        <taxon>Pseudomonadota</taxon>
        <taxon>Gammaproteobacteria</taxon>
        <taxon>Alteromonadales</taxon>
        <taxon>Pseudoalteromonadaceae</taxon>
        <taxon>Pseudoalteromonas</taxon>
    </lineage>
</organism>
<evidence type="ECO:0000256" key="1">
    <source>
        <dbReference type="SAM" id="Coils"/>
    </source>
</evidence>
<reference evidence="3" key="1">
    <citation type="journal article" date="2019" name="Int. J. Syst. Evol. Microbiol.">
        <title>The Global Catalogue of Microorganisms (GCM) 10K type strain sequencing project: providing services to taxonomists for standard genome sequencing and annotation.</title>
        <authorList>
            <consortium name="The Broad Institute Genomics Platform"/>
            <consortium name="The Broad Institute Genome Sequencing Center for Infectious Disease"/>
            <person name="Wu L."/>
            <person name="Ma J."/>
        </authorList>
    </citation>
    <scope>NUCLEOTIDE SEQUENCE [LARGE SCALE GENOMIC DNA]</scope>
    <source>
        <strain evidence="3">KCTC 42730</strain>
    </source>
</reference>
<evidence type="ECO:0008006" key="4">
    <source>
        <dbReference type="Google" id="ProtNLM"/>
    </source>
</evidence>
<proteinExistence type="predicted"/>
<dbReference type="RefSeq" id="WP_377123619.1">
    <property type="nucleotide sequence ID" value="NZ_JBHRSD010000014.1"/>
</dbReference>
<feature type="coiled-coil region" evidence="1">
    <location>
        <begin position="58"/>
        <end position="85"/>
    </location>
</feature>
<evidence type="ECO:0000313" key="2">
    <source>
        <dbReference type="EMBL" id="MFC3032782.1"/>
    </source>
</evidence>
<protein>
    <recommendedName>
        <fullName evidence="4">HEAT repeat domain-containing protein</fullName>
    </recommendedName>
</protein>
<name>A0ABV7CJQ5_9GAMM</name>
<keyword evidence="1" id="KW-0175">Coiled coil</keyword>
<evidence type="ECO:0000313" key="3">
    <source>
        <dbReference type="Proteomes" id="UP001595453"/>
    </source>
</evidence>
<dbReference type="EMBL" id="JBHRSD010000014">
    <property type="protein sequence ID" value="MFC3032782.1"/>
    <property type="molecule type" value="Genomic_DNA"/>
</dbReference>